<dbReference type="GO" id="GO:0005525">
    <property type="term" value="F:GTP binding"/>
    <property type="evidence" value="ECO:0007669"/>
    <property type="project" value="InterPro"/>
</dbReference>
<dbReference type="SUPFAM" id="SSF52540">
    <property type="entry name" value="P-loop containing nucleoside triphosphate hydrolases"/>
    <property type="match status" value="1"/>
</dbReference>
<keyword evidence="3" id="KW-1185">Reference proteome</keyword>
<proteinExistence type="predicted"/>
<evidence type="ECO:0000259" key="1">
    <source>
        <dbReference type="Pfam" id="PF01926"/>
    </source>
</evidence>
<sequence length="376" mass="39907">MPNVSEEWFRRTVEESWRAQQEEIGSFNLAIFGKTGVGKSTLVNAIFGETIAETGIGEPVTRGHHLYKHASGSLGVFDTEGLEIGKDDETILDELAGLVTDLKKRPVHEQIHVAWYCVGARGGRFEAVEEHFVRRLRELGLPVLVVLTQVPSRDGVPHGRAVELAEHIASLGLPIAAPRPFLTMAEPDSFDGPAHGLEALLDATFRVAPAAVHEALIQAQRIDLARKRKSCQAPIAAAVSAAAAAGASPIPFSDAALLIPIQLGMLSKIALTYNIPFQRATGMAFAMTAAGTGAGRSVVTNLVKLVPGGGTVVGGTISAGVASTITYAMGHAWVEICDRIARGDLSPAILLDSSALRNLFTTEFKTQARKRITGKG</sequence>
<dbReference type="InterPro" id="IPR027417">
    <property type="entry name" value="P-loop_NTPase"/>
</dbReference>
<dbReference type="EMBL" id="JAMOIL010000003">
    <property type="protein sequence ID" value="MCM0619515.1"/>
    <property type="molecule type" value="Genomic_DNA"/>
</dbReference>
<name>A0A9X2D582_9ACTN</name>
<evidence type="ECO:0000313" key="2">
    <source>
        <dbReference type="EMBL" id="MCM0619515.1"/>
    </source>
</evidence>
<feature type="domain" description="G" evidence="1">
    <location>
        <begin position="29"/>
        <end position="148"/>
    </location>
</feature>
<dbReference type="AlphaFoldDB" id="A0A9X2D582"/>
<dbReference type="Pfam" id="PF01926">
    <property type="entry name" value="MMR_HSR1"/>
    <property type="match status" value="1"/>
</dbReference>
<gene>
    <name evidence="2" type="ORF">M8330_04285</name>
</gene>
<organism evidence="2 3">
    <name type="scientific">Nocardioides bruguierae</name>
    <dbReference type="NCBI Taxonomy" id="2945102"/>
    <lineage>
        <taxon>Bacteria</taxon>
        <taxon>Bacillati</taxon>
        <taxon>Actinomycetota</taxon>
        <taxon>Actinomycetes</taxon>
        <taxon>Propionibacteriales</taxon>
        <taxon>Nocardioidaceae</taxon>
        <taxon>Nocardioides</taxon>
    </lineage>
</organism>
<evidence type="ECO:0000313" key="3">
    <source>
        <dbReference type="Proteomes" id="UP001139485"/>
    </source>
</evidence>
<dbReference type="RefSeq" id="WP_250826330.1">
    <property type="nucleotide sequence ID" value="NZ_JAMOIL010000003.1"/>
</dbReference>
<comment type="caution">
    <text evidence="2">The sequence shown here is derived from an EMBL/GenBank/DDBJ whole genome shotgun (WGS) entry which is preliminary data.</text>
</comment>
<dbReference type="CDD" id="cd00882">
    <property type="entry name" value="Ras_like_GTPase"/>
    <property type="match status" value="1"/>
</dbReference>
<dbReference type="InterPro" id="IPR006073">
    <property type="entry name" value="GTP-bd"/>
</dbReference>
<protein>
    <submittedName>
        <fullName evidence="2">GTP-binding DUF697 domain-containing protein</fullName>
    </submittedName>
</protein>
<dbReference type="Gene3D" id="3.40.50.300">
    <property type="entry name" value="P-loop containing nucleotide triphosphate hydrolases"/>
    <property type="match status" value="1"/>
</dbReference>
<reference evidence="2" key="1">
    <citation type="submission" date="2022-05" db="EMBL/GenBank/DDBJ databases">
        <authorList>
            <person name="Tuo L."/>
        </authorList>
    </citation>
    <scope>NUCLEOTIDE SEQUENCE</scope>
    <source>
        <strain evidence="2">BSK12Z-4</strain>
    </source>
</reference>
<accession>A0A9X2D582</accession>
<dbReference type="Proteomes" id="UP001139485">
    <property type="component" value="Unassembled WGS sequence"/>
</dbReference>